<name>A0A097GSJ9_9CALI</name>
<feature type="non-terminal residue" evidence="1">
    <location>
        <position position="1"/>
    </location>
</feature>
<reference evidence="1" key="1">
    <citation type="submission" date="2014-06" db="EMBL/GenBank/DDBJ databases">
        <title>Metagenomic identification of novel enteric viruses in urban wild rats.</title>
        <authorList>
            <person name="Johne R."/>
            <person name="Machnowska P."/>
            <person name="Ulrich R.G."/>
            <person name="Sachsenroeder J."/>
        </authorList>
    </citation>
    <scope>NUCLEOTIDE SEQUENCE</scope>
    <source>
        <strain evidence="1">KS/11/0572-2</strain>
    </source>
</reference>
<evidence type="ECO:0000313" key="1">
    <source>
        <dbReference type="EMBL" id="AIT37786.1"/>
    </source>
</evidence>
<proteinExistence type="predicted"/>
<dbReference type="EMBL" id="KM030279">
    <property type="protein sequence ID" value="AIT37786.1"/>
    <property type="molecule type" value="Genomic_RNA"/>
</dbReference>
<sequence length="104" mass="11691">SGSVQRDILYRVWSPNMHLQNEPINTQALPQVARVIPVNSSMDVLFALRHHLGLCSIPSLWKLVVGWSDSRGIVDFLTKHLDVARFPNNPECTLFRASDGDVLL</sequence>
<organism evidence="1">
    <name type="scientific">Rat sapovirus KS/11/0572-2</name>
    <dbReference type="NCBI Taxonomy" id="1560375"/>
    <lineage>
        <taxon>Viruses</taxon>
        <taxon>Riboviria</taxon>
        <taxon>Orthornavirae</taxon>
        <taxon>Pisuviricota</taxon>
        <taxon>Pisoniviricetes</taxon>
        <taxon>Picornavirales</taxon>
        <taxon>Caliciviridae</taxon>
        <taxon>Sapovirus</taxon>
    </lineage>
</organism>
<accession>A0A097GSJ9</accession>
<protein>
    <submittedName>
        <fullName evidence="1">ORF1</fullName>
    </submittedName>
</protein>
<feature type="non-terminal residue" evidence="1">
    <location>
        <position position="104"/>
    </location>
</feature>